<comment type="subcellular location">
    <subcellularLocation>
        <location evidence="13">Nucleus</location>
    </subcellularLocation>
    <subcellularLocation>
        <location evidence="13">Mitochondrion</location>
    </subcellularLocation>
</comment>
<evidence type="ECO:0000256" key="12">
    <source>
        <dbReference type="ARBA" id="ARBA00023295"/>
    </source>
</evidence>
<dbReference type="FunFam" id="1.10.340.30:FF:000005">
    <property type="entry name" value="Endonuclease III-like protein 1"/>
    <property type="match status" value="1"/>
</dbReference>
<evidence type="ECO:0000256" key="8">
    <source>
        <dbReference type="ARBA" id="ARBA00023004"/>
    </source>
</evidence>
<keyword evidence="4" id="KW-0479">Metal-binding</keyword>
<dbReference type="SMR" id="A0A0M3QTY0"/>
<evidence type="ECO:0000256" key="9">
    <source>
        <dbReference type="ARBA" id="ARBA00023014"/>
    </source>
</evidence>
<dbReference type="FunFam" id="1.10.1670.10:FF:000003">
    <property type="entry name" value="Endonuclease III homolog"/>
    <property type="match status" value="1"/>
</dbReference>
<dbReference type="PANTHER" id="PTHR43286:SF1">
    <property type="entry name" value="ENDONUCLEASE III-LIKE PROTEIN 1"/>
    <property type="match status" value="1"/>
</dbReference>
<evidence type="ECO:0000256" key="5">
    <source>
        <dbReference type="ARBA" id="ARBA00022763"/>
    </source>
</evidence>
<dbReference type="GO" id="GO:0140078">
    <property type="term" value="F:class I DNA-(apurinic or apyrimidinic site) endonuclease activity"/>
    <property type="evidence" value="ECO:0007669"/>
    <property type="project" value="UniProtKB-EC"/>
</dbReference>
<dbReference type="HAMAP" id="MF_03183">
    <property type="entry name" value="Endonuclease_III_Nth"/>
    <property type="match status" value="1"/>
</dbReference>
<dbReference type="PANTHER" id="PTHR43286">
    <property type="entry name" value="ENDONUCLEASE III-LIKE PROTEIN 1"/>
    <property type="match status" value="1"/>
</dbReference>
<dbReference type="SMART" id="SM00478">
    <property type="entry name" value="ENDO3c"/>
    <property type="match status" value="1"/>
</dbReference>
<dbReference type="GO" id="GO:0005634">
    <property type="term" value="C:nucleus"/>
    <property type="evidence" value="ECO:0007669"/>
    <property type="project" value="UniProtKB-SubCell"/>
</dbReference>
<dbReference type="GO" id="GO:0046872">
    <property type="term" value="F:metal ion binding"/>
    <property type="evidence" value="ECO:0007669"/>
    <property type="project" value="UniProtKB-KW"/>
</dbReference>
<keyword evidence="6 13" id="KW-0378">Hydrolase</keyword>
<dbReference type="SUPFAM" id="SSF48150">
    <property type="entry name" value="DNA-glycosylase"/>
    <property type="match status" value="1"/>
</dbReference>
<dbReference type="AlphaFoldDB" id="A0A0M3QTY0"/>
<keyword evidence="13" id="KW-0539">Nucleus</keyword>
<dbReference type="GO" id="GO:0006289">
    <property type="term" value="P:nucleotide-excision repair"/>
    <property type="evidence" value="ECO:0007669"/>
    <property type="project" value="TreeGrafter"/>
</dbReference>
<name>A0A0M3QTY0_DROBS</name>
<evidence type="ECO:0000256" key="13">
    <source>
        <dbReference type="HAMAP-Rule" id="MF_03183"/>
    </source>
</evidence>
<protein>
    <recommendedName>
        <fullName evidence="13">Endonuclease III homolog</fullName>
        <ecNumber evidence="13">3.2.2.-</ecNumber>
        <ecNumber evidence="13">4.2.99.18</ecNumber>
    </recommendedName>
    <alternativeName>
        <fullName evidence="13">Bifunctional DNA N-glycosylase/DNA-(apurinic or apyrimidinic site) lyase</fullName>
        <shortName evidence="13">DNA glycosylase/AP lyase</shortName>
    </alternativeName>
</protein>
<keyword evidence="10 13" id="KW-0234">DNA repair</keyword>
<dbReference type="Gene3D" id="1.10.1670.10">
    <property type="entry name" value="Helix-hairpin-Helix base-excision DNA repair enzymes (C-terminal)"/>
    <property type="match status" value="1"/>
</dbReference>
<dbReference type="EMBL" id="CP012523">
    <property type="protein sequence ID" value="ALC39669.1"/>
    <property type="molecule type" value="Genomic_DNA"/>
</dbReference>
<proteinExistence type="inferred from homology"/>
<dbReference type="Pfam" id="PF00633">
    <property type="entry name" value="HHH"/>
    <property type="match status" value="1"/>
</dbReference>
<keyword evidence="9" id="KW-0411">Iron-sulfur</keyword>
<evidence type="ECO:0000256" key="11">
    <source>
        <dbReference type="ARBA" id="ARBA00023239"/>
    </source>
</evidence>
<sequence length="257" mass="28847">MKDLIKVEPAAIKTELTEIKVKVEGNESPAPNEQWGEHLANIRLMRSIKPAPVDTLGCHQCADNNADEKTQRFQKLVALMLSSQTKDETTFEAMKRLKAHGCTPASIQEIPVADLEKLLHPVSFYKNKAKYLKQTSQLLLDKYAADIPDNIKELLKLPGVGPKMAHICMASAWQQITGIGVDTHVHRISNRLNWVKKPTKEPEQTRIQLESWLPHSLWAEVNHLLVGFGQTICTPVKPNCAECLNRYICPSSTAKKN</sequence>
<gene>
    <name evidence="13" type="primary">NTH1</name>
    <name evidence="15" type="ORF">Dbus_chr2Lg1754</name>
</gene>
<reference evidence="15 16" key="1">
    <citation type="submission" date="2015-08" db="EMBL/GenBank/DDBJ databases">
        <title>Ancestral chromatin configuration constrains chromatin evolution on differentiating sex chromosomes in Drosophila.</title>
        <authorList>
            <person name="Zhou Q."/>
            <person name="Bachtrog D."/>
        </authorList>
    </citation>
    <scope>NUCLEOTIDE SEQUENCE [LARGE SCALE GENOMIC DNA]</scope>
    <source>
        <tissue evidence="15">Whole larvae</tissue>
    </source>
</reference>
<keyword evidence="8" id="KW-0408">Iron</keyword>
<evidence type="ECO:0000256" key="2">
    <source>
        <dbReference type="ARBA" id="ARBA00008343"/>
    </source>
</evidence>
<comment type="cofactor">
    <cofactor evidence="1">
        <name>[4Fe-4S] cluster</name>
        <dbReference type="ChEBI" id="CHEBI:49883"/>
    </cofactor>
</comment>
<evidence type="ECO:0000313" key="16">
    <source>
        <dbReference type="Proteomes" id="UP000494163"/>
    </source>
</evidence>
<keyword evidence="11 13" id="KW-0456">Lyase</keyword>
<evidence type="ECO:0000256" key="4">
    <source>
        <dbReference type="ARBA" id="ARBA00022723"/>
    </source>
</evidence>
<dbReference type="InterPro" id="IPR000445">
    <property type="entry name" value="HhH_motif"/>
</dbReference>
<comment type="caution">
    <text evidence="13">Lacks conserved residue(s) required for the propagation of feature annotation.</text>
</comment>
<dbReference type="Pfam" id="PF00730">
    <property type="entry name" value="HhH-GPD"/>
    <property type="match status" value="1"/>
</dbReference>
<keyword evidence="3" id="KW-0004">4Fe-4S</keyword>
<keyword evidence="13" id="KW-0496">Mitochondrion</keyword>
<dbReference type="GO" id="GO:0000703">
    <property type="term" value="F:oxidized pyrimidine nucleobase lesion DNA N-glycosylase activity"/>
    <property type="evidence" value="ECO:0007669"/>
    <property type="project" value="UniProtKB-UniRule"/>
</dbReference>
<dbReference type="InterPro" id="IPR011257">
    <property type="entry name" value="DNA_glycosylase"/>
</dbReference>
<dbReference type="GO" id="GO:0005739">
    <property type="term" value="C:mitochondrion"/>
    <property type="evidence" value="ECO:0007669"/>
    <property type="project" value="UniProtKB-SubCell"/>
</dbReference>
<keyword evidence="16" id="KW-1185">Reference proteome</keyword>
<dbReference type="OMA" id="RGKRCDL"/>
<comment type="catalytic activity">
    <reaction evidence="13">
        <text>2'-deoxyribonucleotide-(2'-deoxyribose 5'-phosphate)-2'-deoxyribonucleotide-DNA = a 3'-end 2'-deoxyribonucleotide-(2,3-dehydro-2,3-deoxyribose 5'-phosphate)-DNA + a 5'-end 5'-phospho-2'-deoxyribonucleoside-DNA + H(+)</text>
        <dbReference type="Rhea" id="RHEA:66592"/>
        <dbReference type="Rhea" id="RHEA-COMP:13180"/>
        <dbReference type="Rhea" id="RHEA-COMP:16897"/>
        <dbReference type="Rhea" id="RHEA-COMP:17067"/>
        <dbReference type="ChEBI" id="CHEBI:15378"/>
        <dbReference type="ChEBI" id="CHEBI:136412"/>
        <dbReference type="ChEBI" id="CHEBI:157695"/>
        <dbReference type="ChEBI" id="CHEBI:167181"/>
        <dbReference type="EC" id="4.2.99.18"/>
    </reaction>
</comment>
<dbReference type="InterPro" id="IPR003265">
    <property type="entry name" value="HhH-GPD_domain"/>
</dbReference>
<dbReference type="OrthoDB" id="2099276at2759"/>
<feature type="domain" description="HhH-GPD" evidence="14">
    <location>
        <begin position="81"/>
        <end position="231"/>
    </location>
</feature>
<evidence type="ECO:0000259" key="14">
    <source>
        <dbReference type="SMART" id="SM00478"/>
    </source>
</evidence>
<evidence type="ECO:0000256" key="3">
    <source>
        <dbReference type="ARBA" id="ARBA00022485"/>
    </source>
</evidence>
<dbReference type="STRING" id="30019.A0A0M3QTY0"/>
<evidence type="ECO:0000256" key="7">
    <source>
        <dbReference type="ARBA" id="ARBA00022946"/>
    </source>
</evidence>
<dbReference type="GO" id="GO:0006285">
    <property type="term" value="P:base-excision repair, AP site formation"/>
    <property type="evidence" value="ECO:0007669"/>
    <property type="project" value="UniProtKB-UniRule"/>
</dbReference>
<keyword evidence="7" id="KW-0809">Transit peptide</keyword>
<evidence type="ECO:0000256" key="1">
    <source>
        <dbReference type="ARBA" id="ARBA00001966"/>
    </source>
</evidence>
<dbReference type="Gene3D" id="1.10.340.30">
    <property type="entry name" value="Hypothetical protein, domain 2"/>
    <property type="match status" value="1"/>
</dbReference>
<comment type="function">
    <text evidence="13">Bifunctional DNA N-glycosylase with associated apurinic/apyrimidinic (AP) lyase function that catalyzes the first step in base excision repair (BER), the primary repair pathway for the repair of oxidative DNA damage. The DNA N-glycosylase activity releases the damaged DNA base from DNA by cleaving the N-glycosidic bond, leaving an AP site. The AP lyase activity cleaves the phosphodiester bond 3' to the AP site by a beta-elimination. Primarily recognizes and repairs oxidative base damage of pyrimidines.</text>
</comment>
<evidence type="ECO:0000313" key="15">
    <source>
        <dbReference type="EMBL" id="ALC39669.1"/>
    </source>
</evidence>
<dbReference type="InterPro" id="IPR030841">
    <property type="entry name" value="NTH1"/>
</dbReference>
<comment type="similarity">
    <text evidence="2 13">Belongs to the Nth/MutY family.</text>
</comment>
<dbReference type="CDD" id="cd00056">
    <property type="entry name" value="ENDO3c"/>
    <property type="match status" value="1"/>
</dbReference>
<dbReference type="SMART" id="SM00525">
    <property type="entry name" value="FES"/>
    <property type="match status" value="1"/>
</dbReference>
<evidence type="ECO:0000256" key="6">
    <source>
        <dbReference type="ARBA" id="ARBA00022801"/>
    </source>
</evidence>
<dbReference type="EC" id="4.2.99.18" evidence="13"/>
<dbReference type="GO" id="GO:0051539">
    <property type="term" value="F:4 iron, 4 sulfur cluster binding"/>
    <property type="evidence" value="ECO:0007669"/>
    <property type="project" value="UniProtKB-KW"/>
</dbReference>
<evidence type="ECO:0000256" key="10">
    <source>
        <dbReference type="ARBA" id="ARBA00023204"/>
    </source>
</evidence>
<keyword evidence="5 13" id="KW-0227">DNA damage</keyword>
<keyword evidence="12 13" id="KW-0326">Glycosidase</keyword>
<organism evidence="15 16">
    <name type="scientific">Drosophila busckii</name>
    <name type="common">Fruit fly</name>
    <dbReference type="NCBI Taxonomy" id="30019"/>
    <lineage>
        <taxon>Eukaryota</taxon>
        <taxon>Metazoa</taxon>
        <taxon>Ecdysozoa</taxon>
        <taxon>Arthropoda</taxon>
        <taxon>Hexapoda</taxon>
        <taxon>Insecta</taxon>
        <taxon>Pterygota</taxon>
        <taxon>Neoptera</taxon>
        <taxon>Endopterygota</taxon>
        <taxon>Diptera</taxon>
        <taxon>Brachycera</taxon>
        <taxon>Muscomorpha</taxon>
        <taxon>Ephydroidea</taxon>
        <taxon>Drosophilidae</taxon>
        <taxon>Drosophila</taxon>
    </lineage>
</organism>
<dbReference type="GO" id="GO:0003677">
    <property type="term" value="F:DNA binding"/>
    <property type="evidence" value="ECO:0007669"/>
    <property type="project" value="UniProtKB-UniRule"/>
</dbReference>
<dbReference type="EC" id="3.2.2.-" evidence="13"/>
<dbReference type="InterPro" id="IPR003651">
    <property type="entry name" value="Endonuclease3_FeS-loop_motif"/>
</dbReference>
<dbReference type="InterPro" id="IPR023170">
    <property type="entry name" value="HhH_base_excis_C"/>
</dbReference>
<dbReference type="Proteomes" id="UP000494163">
    <property type="component" value="Chromosome 2L"/>
</dbReference>
<accession>A0A0M3QTY0</accession>